<proteinExistence type="inferred from homology"/>
<feature type="transmembrane region" description="Helical" evidence="8">
    <location>
        <begin position="20"/>
        <end position="38"/>
    </location>
</feature>
<dbReference type="CDD" id="cd11299">
    <property type="entry name" value="O-FucT_plant"/>
    <property type="match status" value="1"/>
</dbReference>
<keyword evidence="10" id="KW-1185">Reference proteome</keyword>
<dbReference type="OrthoDB" id="1882547at2759"/>
<dbReference type="InterPro" id="IPR019378">
    <property type="entry name" value="GDP-Fuc_O-FucTrfase"/>
</dbReference>
<keyword evidence="8" id="KW-0812">Transmembrane</keyword>
<reference evidence="10" key="1">
    <citation type="journal article" date="2013" name="Nat. Genet.">
        <title>The Capsella rubella genome and the genomic consequences of rapid mating system evolution.</title>
        <authorList>
            <person name="Slotte T."/>
            <person name="Hazzouri K.M."/>
            <person name="Agren J.A."/>
            <person name="Koenig D."/>
            <person name="Maumus F."/>
            <person name="Guo Y.L."/>
            <person name="Steige K."/>
            <person name="Platts A.E."/>
            <person name="Escobar J.S."/>
            <person name="Newman L.K."/>
            <person name="Wang W."/>
            <person name="Mandakova T."/>
            <person name="Vello E."/>
            <person name="Smith L.M."/>
            <person name="Henz S.R."/>
            <person name="Steffen J."/>
            <person name="Takuno S."/>
            <person name="Brandvain Y."/>
            <person name="Coop G."/>
            <person name="Andolfatto P."/>
            <person name="Hu T.T."/>
            <person name="Blanchette M."/>
            <person name="Clark R.M."/>
            <person name="Quesneville H."/>
            <person name="Nordborg M."/>
            <person name="Gaut B.S."/>
            <person name="Lysak M.A."/>
            <person name="Jenkins J."/>
            <person name="Grimwood J."/>
            <person name="Chapman J."/>
            <person name="Prochnik S."/>
            <person name="Shu S."/>
            <person name="Rokhsar D."/>
            <person name="Schmutz J."/>
            <person name="Weigel D."/>
            <person name="Wright S.I."/>
        </authorList>
    </citation>
    <scope>NUCLEOTIDE SEQUENCE [LARGE SCALE GENOMIC DNA]</scope>
    <source>
        <strain evidence="10">cv. Monte Gargano</strain>
    </source>
</reference>
<accession>R0IC64</accession>
<keyword evidence="4" id="KW-0294">Fucose metabolism</keyword>
<keyword evidence="8" id="KW-0472">Membrane</keyword>
<evidence type="ECO:0000256" key="4">
    <source>
        <dbReference type="ARBA" id="ARBA00023253"/>
    </source>
</evidence>
<name>R0IC64_9BRAS</name>
<dbReference type="STRING" id="81985.R0IC64"/>
<feature type="compositionally biased region" description="Acidic residues" evidence="7">
    <location>
        <begin position="518"/>
        <end position="533"/>
    </location>
</feature>
<dbReference type="GO" id="GO:0006004">
    <property type="term" value="P:fucose metabolic process"/>
    <property type="evidence" value="ECO:0007669"/>
    <property type="project" value="UniProtKB-KW"/>
</dbReference>
<evidence type="ECO:0000256" key="1">
    <source>
        <dbReference type="ARBA" id="ARBA00007737"/>
    </source>
</evidence>
<dbReference type="Proteomes" id="UP000029121">
    <property type="component" value="Unassembled WGS sequence"/>
</dbReference>
<evidence type="ECO:0000256" key="5">
    <source>
        <dbReference type="ARBA" id="ARBA00023277"/>
    </source>
</evidence>
<evidence type="ECO:0000256" key="3">
    <source>
        <dbReference type="ARBA" id="ARBA00022679"/>
    </source>
</evidence>
<organism evidence="9 10">
    <name type="scientific">Capsella rubella</name>
    <dbReference type="NCBI Taxonomy" id="81985"/>
    <lineage>
        <taxon>Eukaryota</taxon>
        <taxon>Viridiplantae</taxon>
        <taxon>Streptophyta</taxon>
        <taxon>Embryophyta</taxon>
        <taxon>Tracheophyta</taxon>
        <taxon>Spermatophyta</taxon>
        <taxon>Magnoliopsida</taxon>
        <taxon>eudicotyledons</taxon>
        <taxon>Gunneridae</taxon>
        <taxon>Pentapetalae</taxon>
        <taxon>rosids</taxon>
        <taxon>malvids</taxon>
        <taxon>Brassicales</taxon>
        <taxon>Brassicaceae</taxon>
        <taxon>Camelineae</taxon>
        <taxon>Capsella</taxon>
    </lineage>
</organism>
<keyword evidence="3" id="KW-0808">Transferase</keyword>
<feature type="compositionally biased region" description="Acidic residues" evidence="7">
    <location>
        <begin position="555"/>
        <end position="565"/>
    </location>
</feature>
<dbReference type="PANTHER" id="PTHR31818:SF11">
    <property type="entry name" value="O-FUCOSYLTRANSFERASE 6"/>
    <property type="match status" value="1"/>
</dbReference>
<feature type="region of interest" description="Disordered" evidence="7">
    <location>
        <begin position="497"/>
        <end position="565"/>
    </location>
</feature>
<evidence type="ECO:0000256" key="6">
    <source>
        <dbReference type="ARBA" id="ARBA00030350"/>
    </source>
</evidence>
<dbReference type="eggNOG" id="ENOG502QRBP">
    <property type="taxonomic scope" value="Eukaryota"/>
</dbReference>
<evidence type="ECO:0000313" key="10">
    <source>
        <dbReference type="Proteomes" id="UP000029121"/>
    </source>
</evidence>
<dbReference type="InterPro" id="IPR024709">
    <property type="entry name" value="FucosylTrfase_pln"/>
</dbReference>
<dbReference type="PANTHER" id="PTHR31818">
    <property type="entry name" value="O-FUCOSYLTRANSFERASE 16"/>
    <property type="match status" value="1"/>
</dbReference>
<evidence type="ECO:0000256" key="2">
    <source>
        <dbReference type="ARBA" id="ARBA00022676"/>
    </source>
</evidence>
<dbReference type="EMBL" id="KB870805">
    <property type="protein sequence ID" value="EOA40029.1"/>
    <property type="molecule type" value="Genomic_DNA"/>
</dbReference>
<gene>
    <name evidence="9" type="ORF">CARUB_v10008720mg</name>
</gene>
<keyword evidence="8" id="KW-1133">Transmembrane helix</keyword>
<dbReference type="GO" id="GO:0016757">
    <property type="term" value="F:glycosyltransferase activity"/>
    <property type="evidence" value="ECO:0007669"/>
    <property type="project" value="UniProtKB-KW"/>
</dbReference>
<dbReference type="Pfam" id="PF10250">
    <property type="entry name" value="O-FucT"/>
    <property type="match status" value="1"/>
</dbReference>
<dbReference type="KEGG" id="crb:17898821"/>
<evidence type="ECO:0000256" key="7">
    <source>
        <dbReference type="SAM" id="MobiDB-lite"/>
    </source>
</evidence>
<evidence type="ECO:0000313" key="9">
    <source>
        <dbReference type="EMBL" id="EOA40029.1"/>
    </source>
</evidence>
<evidence type="ECO:0000256" key="8">
    <source>
        <dbReference type="SAM" id="Phobius"/>
    </source>
</evidence>
<dbReference type="PIRSF" id="PIRSF009360">
    <property type="entry name" value="UCP009360"/>
    <property type="match status" value="1"/>
</dbReference>
<keyword evidence="2" id="KW-0328">Glycosyltransferase</keyword>
<keyword evidence="5" id="KW-0119">Carbohydrate metabolism</keyword>
<sequence length="565" mass="64959">MAFQRRRYNYYNRVRRLLPLICAVSGALLILFALLSIFSPPPDDSDRRITKRIISGADDEKSIPVDFTVPRSGGRSDRDIWRSWNAEFFYGCCNASSKFPNAKAITRNDRYLAIATSGGLNQQRTGIVDAVVAARILNATLVIPKLDQKSYWKDASDFSHIFDVEWFVSFLSKDVKIIEKLPQKGGRTWSPSRMRVPRKCNERCYINRVLPVLQKRHAVQLNKFDYRLSNKLRDDLQKLRCRVNYHALKFTDPIIEMGNELVRRMRKKSKHFIALHLRFEPDMLAFSGCYYGGGEQEKKELGTIRRRWKTLHVNNPEKQRRQGRCPLTPEEVGLMLRALGYGSDVHIYVASGEVYGGEKSLAPLKELFPHFYSKDTIATKMELKPFSSYSSRMAALDFVVCDESDVFVTNNNGNMARILAGRRRYFGHKPTIRPNAKKLYKLFMSKENATWEEFTSRVRTFQRGFMGEPKEVRAGRGEFHENPSTCICEDTDAKAKAGNMDSRKLGKKNKKDGVSNDEQSEDEDADYEEDQTDLQDRGLYNGTRLDYDDASSISDEPELEEIVSD</sequence>
<comment type="similarity">
    <text evidence="1">Belongs to the glycosyltransferase GT106 family.</text>
</comment>
<protein>
    <recommendedName>
        <fullName evidence="6">O-fucosyltransferase family protein</fullName>
    </recommendedName>
</protein>
<dbReference type="AlphaFoldDB" id="R0IC64"/>